<dbReference type="CDD" id="cd05300">
    <property type="entry name" value="2-Hacid_dh_1"/>
    <property type="match status" value="1"/>
</dbReference>
<evidence type="ECO:0000256" key="2">
    <source>
        <dbReference type="ARBA" id="ARBA00023002"/>
    </source>
</evidence>
<sequence>MTDSTTPRVLVLSGEPPPGLEPLDGRAELRIVTEDRLAAELPAADALLVWDFATDALPAAWPREGGPRWVHTASAGVDRLMFPALVESDTVLTNARGVFEQPIAEYVAGQVLALAKDFAGTYERQRRRVWEHRVTERVGGTRAVVVGGGPIGRATARTLGALGLRVALVGRTARADDPEVGRVHAFAELDALLPEADWVVSAAPLTDQTRDMFDARAFALMKRGARFLNVGRGPLVVEDDLLAALRARQLAGAALDVFREEPLTDGSPLWDAPGLLVSPHMSADTTTWLDDLAAVFVDNFGRWRAGRPLRNVVDKKLGYVPYAATAEAEGALR</sequence>
<gene>
    <name evidence="7" type="ORF">QIS99_23245</name>
</gene>
<dbReference type="SUPFAM" id="SSF52283">
    <property type="entry name" value="Formate/glycerate dehydrogenase catalytic domain-like"/>
    <property type="match status" value="1"/>
</dbReference>
<dbReference type="PROSITE" id="PS00671">
    <property type="entry name" value="D_2_HYDROXYACID_DH_3"/>
    <property type="match status" value="1"/>
</dbReference>
<dbReference type="InterPro" id="IPR029753">
    <property type="entry name" value="D-isomer_DH_CS"/>
</dbReference>
<reference evidence="7 8" key="1">
    <citation type="submission" date="2023-05" db="EMBL/GenBank/DDBJ databases">
        <title>Draft genome sequence of Streptomyces sp. B-S-A8 isolated from a cave soil in Thailand.</title>
        <authorList>
            <person name="Chamroensaksri N."/>
            <person name="Muangham S."/>
        </authorList>
    </citation>
    <scope>NUCLEOTIDE SEQUENCE [LARGE SCALE GENOMIC DNA]</scope>
    <source>
        <strain evidence="7 8">B-S-A8</strain>
    </source>
</reference>
<name>A0ABT6RXB8_9ACTN</name>
<dbReference type="InterPro" id="IPR006140">
    <property type="entry name" value="D-isomer_DH_NAD-bd"/>
</dbReference>
<comment type="caution">
    <text evidence="7">The sequence shown here is derived from an EMBL/GenBank/DDBJ whole genome shotgun (WGS) entry which is preliminary data.</text>
</comment>
<protein>
    <submittedName>
        <fullName evidence="7">D-2-hydroxyacid dehydrogenase</fullName>
    </submittedName>
</protein>
<evidence type="ECO:0000256" key="4">
    <source>
        <dbReference type="RuleBase" id="RU003719"/>
    </source>
</evidence>
<dbReference type="InterPro" id="IPR036291">
    <property type="entry name" value="NAD(P)-bd_dom_sf"/>
</dbReference>
<dbReference type="RefSeq" id="WP_282515546.1">
    <property type="nucleotide sequence ID" value="NZ_JASCIR010000023.1"/>
</dbReference>
<evidence type="ECO:0000259" key="6">
    <source>
        <dbReference type="Pfam" id="PF02826"/>
    </source>
</evidence>
<keyword evidence="8" id="KW-1185">Reference proteome</keyword>
<dbReference type="Pfam" id="PF02826">
    <property type="entry name" value="2-Hacid_dh_C"/>
    <property type="match status" value="1"/>
</dbReference>
<dbReference type="PANTHER" id="PTHR43333:SF1">
    <property type="entry name" value="D-ISOMER SPECIFIC 2-HYDROXYACID DEHYDROGENASE NAD-BINDING DOMAIN-CONTAINING PROTEIN"/>
    <property type="match status" value="1"/>
</dbReference>
<evidence type="ECO:0000313" key="8">
    <source>
        <dbReference type="Proteomes" id="UP001224661"/>
    </source>
</evidence>
<evidence type="ECO:0000259" key="5">
    <source>
        <dbReference type="Pfam" id="PF00389"/>
    </source>
</evidence>
<dbReference type="Proteomes" id="UP001224661">
    <property type="component" value="Unassembled WGS sequence"/>
</dbReference>
<dbReference type="PANTHER" id="PTHR43333">
    <property type="entry name" value="2-HACID_DH_C DOMAIN-CONTAINING PROTEIN"/>
    <property type="match status" value="1"/>
</dbReference>
<feature type="domain" description="D-isomer specific 2-hydroxyacid dehydrogenase NAD-binding" evidence="6">
    <location>
        <begin position="109"/>
        <end position="282"/>
    </location>
</feature>
<comment type="similarity">
    <text evidence="1 4">Belongs to the D-isomer specific 2-hydroxyacid dehydrogenase family.</text>
</comment>
<dbReference type="Pfam" id="PF00389">
    <property type="entry name" value="2-Hacid_dh"/>
    <property type="match status" value="1"/>
</dbReference>
<dbReference type="Gene3D" id="3.40.50.720">
    <property type="entry name" value="NAD(P)-binding Rossmann-like Domain"/>
    <property type="match status" value="2"/>
</dbReference>
<evidence type="ECO:0000313" key="7">
    <source>
        <dbReference type="EMBL" id="MDI3389088.1"/>
    </source>
</evidence>
<evidence type="ECO:0000256" key="1">
    <source>
        <dbReference type="ARBA" id="ARBA00005854"/>
    </source>
</evidence>
<proteinExistence type="inferred from homology"/>
<feature type="domain" description="D-isomer specific 2-hydroxyacid dehydrogenase catalytic" evidence="5">
    <location>
        <begin position="33"/>
        <end position="313"/>
    </location>
</feature>
<keyword evidence="3" id="KW-0520">NAD</keyword>
<organism evidence="7 8">
    <name type="scientific">Streptomyces solicavernae</name>
    <dbReference type="NCBI Taxonomy" id="3043614"/>
    <lineage>
        <taxon>Bacteria</taxon>
        <taxon>Bacillati</taxon>
        <taxon>Actinomycetota</taxon>
        <taxon>Actinomycetes</taxon>
        <taxon>Kitasatosporales</taxon>
        <taxon>Streptomycetaceae</taxon>
        <taxon>Streptomyces</taxon>
    </lineage>
</organism>
<dbReference type="SUPFAM" id="SSF51735">
    <property type="entry name" value="NAD(P)-binding Rossmann-fold domains"/>
    <property type="match status" value="1"/>
</dbReference>
<dbReference type="InterPro" id="IPR006139">
    <property type="entry name" value="D-isomer_2_OHA_DH_cat_dom"/>
</dbReference>
<keyword evidence="2 4" id="KW-0560">Oxidoreductase</keyword>
<dbReference type="EMBL" id="JASCIR010000023">
    <property type="protein sequence ID" value="MDI3389088.1"/>
    <property type="molecule type" value="Genomic_DNA"/>
</dbReference>
<accession>A0ABT6RXB8</accession>
<evidence type="ECO:0000256" key="3">
    <source>
        <dbReference type="ARBA" id="ARBA00023027"/>
    </source>
</evidence>